<dbReference type="PANTHER" id="PTHR11803:SF39">
    <property type="entry name" value="2-IMINOBUTANOATE_2-IMINOPROPANOATE DEAMINASE"/>
    <property type="match status" value="1"/>
</dbReference>
<dbReference type="RefSeq" id="WP_201658838.1">
    <property type="nucleotide sequence ID" value="NZ_CAJHCS010000032.1"/>
</dbReference>
<sequence length="128" mass="13708">MKSLSEIATPDAPQAIGPYSQAVKYGNLLFVSGQLPLVPETGAMVSDDPAEQLVQCLKNIDAIARAAGASLSEAVKTTIFLTDLRSFPHMNERYAQFFEKPFPARACVEVSGLPKGAKVEIEAVIALE</sequence>
<evidence type="ECO:0000313" key="2">
    <source>
        <dbReference type="EMBL" id="MEM5290292.1"/>
    </source>
</evidence>
<protein>
    <submittedName>
        <fullName evidence="2">RidA family protein</fullName>
    </submittedName>
</protein>
<dbReference type="PANTHER" id="PTHR11803">
    <property type="entry name" value="2-IMINOBUTANOATE/2-IMINOPROPANOATE DEAMINASE RIDA"/>
    <property type="match status" value="1"/>
</dbReference>
<organism evidence="2 3">
    <name type="scientific">Paraburkholderia sabiae</name>
    <dbReference type="NCBI Taxonomy" id="273251"/>
    <lineage>
        <taxon>Bacteria</taxon>
        <taxon>Pseudomonadati</taxon>
        <taxon>Pseudomonadota</taxon>
        <taxon>Betaproteobacteria</taxon>
        <taxon>Burkholderiales</taxon>
        <taxon>Burkholderiaceae</taxon>
        <taxon>Paraburkholderia</taxon>
    </lineage>
</organism>
<gene>
    <name evidence="2" type="ORF">V4C55_31670</name>
</gene>
<dbReference type="EMBL" id="JAZHGC010000034">
    <property type="protein sequence ID" value="MEM5290292.1"/>
    <property type="molecule type" value="Genomic_DNA"/>
</dbReference>
<name>A0ABU9QLD7_9BURK</name>
<comment type="similarity">
    <text evidence="1">Belongs to the RutC family.</text>
</comment>
<comment type="caution">
    <text evidence="2">The sequence shown here is derived from an EMBL/GenBank/DDBJ whole genome shotgun (WGS) entry which is preliminary data.</text>
</comment>
<dbReference type="CDD" id="cd00448">
    <property type="entry name" value="YjgF_YER057c_UK114_family"/>
    <property type="match status" value="1"/>
</dbReference>
<dbReference type="NCBIfam" id="TIGR00004">
    <property type="entry name" value="Rid family detoxifying hydrolase"/>
    <property type="match status" value="1"/>
</dbReference>
<dbReference type="InterPro" id="IPR006056">
    <property type="entry name" value="RidA"/>
</dbReference>
<evidence type="ECO:0000256" key="1">
    <source>
        <dbReference type="ARBA" id="ARBA00010552"/>
    </source>
</evidence>
<accession>A0ABU9QLD7</accession>
<dbReference type="InterPro" id="IPR019897">
    <property type="entry name" value="RidA_CS"/>
</dbReference>
<keyword evidence="3" id="KW-1185">Reference proteome</keyword>
<dbReference type="Gene3D" id="3.30.1330.40">
    <property type="entry name" value="RutC-like"/>
    <property type="match status" value="1"/>
</dbReference>
<dbReference type="Pfam" id="PF01042">
    <property type="entry name" value="Ribonuc_L-PSP"/>
    <property type="match status" value="1"/>
</dbReference>
<dbReference type="Proteomes" id="UP001494588">
    <property type="component" value="Unassembled WGS sequence"/>
</dbReference>
<dbReference type="InterPro" id="IPR006175">
    <property type="entry name" value="YjgF/YER057c/UK114"/>
</dbReference>
<reference evidence="2 3" key="1">
    <citation type="submission" date="2024-01" db="EMBL/GenBank/DDBJ databases">
        <title>The diversity of rhizobia nodulating Mimosa spp. in eleven states of Brazil covering several biomes is determined by host plant, location, and edaphic factors.</title>
        <authorList>
            <person name="Rouws L."/>
            <person name="Barauna A."/>
            <person name="Beukes C."/>
            <person name="De Faria S.M."/>
            <person name="Gross E."/>
            <person name="Dos Reis Junior F.B."/>
            <person name="Simon M."/>
            <person name="Maluk M."/>
            <person name="Odee D.W."/>
            <person name="Kenicer G."/>
            <person name="Young J.P.W."/>
            <person name="Reis V.M."/>
            <person name="Zilli J."/>
            <person name="James E.K."/>
        </authorList>
    </citation>
    <scope>NUCLEOTIDE SEQUENCE [LARGE SCALE GENOMIC DNA]</scope>
    <source>
        <strain evidence="2 3">JPY77</strain>
    </source>
</reference>
<dbReference type="SUPFAM" id="SSF55298">
    <property type="entry name" value="YjgF-like"/>
    <property type="match status" value="1"/>
</dbReference>
<evidence type="ECO:0000313" key="3">
    <source>
        <dbReference type="Proteomes" id="UP001494588"/>
    </source>
</evidence>
<dbReference type="PROSITE" id="PS01094">
    <property type="entry name" value="UPF0076"/>
    <property type="match status" value="1"/>
</dbReference>
<dbReference type="InterPro" id="IPR035959">
    <property type="entry name" value="RutC-like_sf"/>
</dbReference>
<proteinExistence type="inferred from homology"/>